<comment type="caution">
    <text evidence="1">The sequence shown here is derived from an EMBL/GenBank/DDBJ whole genome shotgun (WGS) entry which is preliminary data.</text>
</comment>
<reference evidence="1" key="1">
    <citation type="submission" date="2023-07" db="EMBL/GenBank/DDBJ databases">
        <title>Genomic Encyclopedia of Type Strains, Phase IV (KMG-IV): sequencing the most valuable type-strain genomes for metagenomic binning, comparative biology and taxonomic classification.</title>
        <authorList>
            <person name="Goeker M."/>
        </authorList>
    </citation>
    <scope>NUCLEOTIDE SEQUENCE</scope>
    <source>
        <strain evidence="1">DSM 21202</strain>
    </source>
</reference>
<dbReference type="Proteomes" id="UP001229244">
    <property type="component" value="Unassembled WGS sequence"/>
</dbReference>
<gene>
    <name evidence="1" type="ORF">J2S73_001039</name>
</gene>
<sequence length="1298" mass="145359">MKDETDIFKIISDYMKGKTGPPDSEIAAISFEGDASSEMLRPPELSATFSEFSEEYKIVANGLSRCSLSNCLAIFGSMLTLPEFQSNTYRIELLIHLALLHAKGKTGPTEAQVTAWFNQLDEGTCGRLEDPAEDVFLSRVLWGGGNYRTFEGLAEGNAFHTQLFLDILEDMPDSGFYADLKAAVDALLCLSEAIAERTGLPDFIVGETIPRSKIEKPGSDVWRELRKRVHFSHDELSAMGIELNTIEPFLVDTEIIKTLPETLPDISPIHLTPIFTTKKGIFVFLPSLIGTSIRGFVIQQCVNSGMADSLHQALANAYASHFSRQSFLGMAAPRIEMKKYQDFYACQLVREVDVGRYIHLIFYVDSFNHYTNTGFSGLPPIEEISSFICRSINHVHDEYSRKPRFREGLTLVIGCGWGRSLGAGLDEDPPNWRTEMIPAHDATALSRAPSFSALDIFRILDAHRALLGQEIELHYANGLLNLYGWVQNNNGHLIPHDKIKNDGNDENRPLFFRIPMNSNLNIRHDVYRSADIRRLTRTDGSVAEIQRAHSTPRYGTNELSPFYVDVDAFSQSIYRSVYIGENGIYWIEAETKPNLDNTTRYQLSTMAMHWGELVFTNIDQAHILGSNVCVACVLRFLDSELPTGDQAIPNSEDISTFVECRSKSANGTVVFDIKSGFLSTGRRLDNLGERAVVRAIVESCFAGAACSPEEHVLSDIVDKVVVSDTARHMHAFSVPQLRDYVRDDIPSRPVTITRIDDASTRLGLAWRCRNRSGETHILGLNECKVFLRELVDALVQEIKVRVSRFDKATLIESLLRNHEALFAEMDTWKRTYGAMEALSTDESTIAQEAITKVGGLNAASMSSRIVVEAAVCHSPDGGGITPGEYDIGELLAYGSLLHHMGGYSVAMSAGMMPAEIKISVAGEVMMNHEFSDDVIRPFGQFFQESSLKDAADKYEENYGANFGEKEVRTTDGDDAGIDERFESAWREEFGFTLYDLQTFVDGFHSILASDRKAVLHIKRVQLIEKIGDLTGLESEVIKACFDQFSLMPRDKWDEAPPEFMSTAWYPWQFQRQLSLVSRPIVRLDNTDDPNCLIAPAMIIMHIAKFVSDAAGGGLDQQMFRSNGPMFRWMGIIKGEQGEAFNDEVAERFRNAGWSARSNLSDGVLLDREKDPAFGDVDVIAWNASEQRVLIIECKDLSFDKTLGEIAKRLSNYRGETKENGKGKRRRDELKKHLDRCDAIENNLGELSKFVGFEVTGIEKVLAFREPTAIQYARVIREKGVKIVTFRDIEAEYGIHNRG</sequence>
<dbReference type="EMBL" id="JAUSUL010000001">
    <property type="protein sequence ID" value="MDQ0314602.1"/>
    <property type="molecule type" value="Genomic_DNA"/>
</dbReference>
<keyword evidence="2" id="KW-1185">Reference proteome</keyword>
<protein>
    <submittedName>
        <fullName evidence="1">Uncharacterized protein</fullName>
    </submittedName>
</protein>
<evidence type="ECO:0000313" key="2">
    <source>
        <dbReference type="Proteomes" id="UP001229244"/>
    </source>
</evidence>
<name>A0AAE3VMC8_9HYPH</name>
<organism evidence="1 2">
    <name type="scientific">Amorphus orientalis</name>
    <dbReference type="NCBI Taxonomy" id="649198"/>
    <lineage>
        <taxon>Bacteria</taxon>
        <taxon>Pseudomonadati</taxon>
        <taxon>Pseudomonadota</taxon>
        <taxon>Alphaproteobacteria</taxon>
        <taxon>Hyphomicrobiales</taxon>
        <taxon>Amorphaceae</taxon>
        <taxon>Amorphus</taxon>
    </lineage>
</organism>
<evidence type="ECO:0000313" key="1">
    <source>
        <dbReference type="EMBL" id="MDQ0314602.1"/>
    </source>
</evidence>
<proteinExistence type="predicted"/>
<accession>A0AAE3VMC8</accession>
<dbReference type="RefSeq" id="WP_306884388.1">
    <property type="nucleotide sequence ID" value="NZ_JAUSUL010000001.1"/>
</dbReference>